<dbReference type="Pfam" id="PF11187">
    <property type="entry name" value="Mbeg1-like"/>
    <property type="match status" value="1"/>
</dbReference>
<sequence length="342" mass="37961">MGTLEDYIKWRGDLTFSQDGFNMIDNLVLSCISYVEMDDVFNTSSQKEMTLQEITDIYFKKVFPKKSFRDGSILKDAPITLKAISKTGRYKSIKVRNYVSKNDVKKTLQFAAMEFVLSDNTSYIAYRGTDDSIVGWKEDFRLATSEVEAEKEAVKYLNEVAKDSSGKLRVGGHSKGGHLALYAVAKCNQAVRDRVKNIYSNDGPGFMKKVAQSKAIKDVTPRLVSIVPEDTVVGLLMEPVGKFIVVKSKATALAQHNLATWCIEGKKLVTTKEVSKTAKLIDTTLKENISKMSPTELDEFVDNLFAIFEATGALTLTELKSSGLKGLQALSKKALETINSKK</sequence>
<organism evidence="1 2">
    <name type="scientific">Pseudobutyrivibrio ruminis</name>
    <dbReference type="NCBI Taxonomy" id="46206"/>
    <lineage>
        <taxon>Bacteria</taxon>
        <taxon>Bacillati</taxon>
        <taxon>Bacillota</taxon>
        <taxon>Clostridia</taxon>
        <taxon>Lachnospirales</taxon>
        <taxon>Lachnospiraceae</taxon>
        <taxon>Pseudobutyrivibrio</taxon>
    </lineage>
</organism>
<gene>
    <name evidence="1" type="ORF">E7272_12945</name>
</gene>
<proteinExistence type="predicted"/>
<name>A0A927YRT9_9FIRM</name>
<dbReference type="EMBL" id="SVER01000047">
    <property type="protein sequence ID" value="MBE5920731.1"/>
    <property type="molecule type" value="Genomic_DNA"/>
</dbReference>
<accession>A0A927YRT9</accession>
<dbReference type="InterPro" id="IPR024499">
    <property type="entry name" value="Mbeg1-like"/>
</dbReference>
<dbReference type="InterPro" id="IPR029058">
    <property type="entry name" value="AB_hydrolase_fold"/>
</dbReference>
<protein>
    <submittedName>
        <fullName evidence="1">DUF2974 domain-containing protein</fullName>
    </submittedName>
</protein>
<evidence type="ECO:0000313" key="2">
    <source>
        <dbReference type="Proteomes" id="UP000766246"/>
    </source>
</evidence>
<dbReference type="AlphaFoldDB" id="A0A927YRT9"/>
<dbReference type="SUPFAM" id="SSF53474">
    <property type="entry name" value="alpha/beta-Hydrolases"/>
    <property type="match status" value="1"/>
</dbReference>
<evidence type="ECO:0000313" key="1">
    <source>
        <dbReference type="EMBL" id="MBE5920731.1"/>
    </source>
</evidence>
<dbReference type="Proteomes" id="UP000766246">
    <property type="component" value="Unassembled WGS sequence"/>
</dbReference>
<comment type="caution">
    <text evidence="1">The sequence shown here is derived from an EMBL/GenBank/DDBJ whole genome shotgun (WGS) entry which is preliminary data.</text>
</comment>
<reference evidence="1" key="1">
    <citation type="submission" date="2019-04" db="EMBL/GenBank/DDBJ databases">
        <title>Evolution of Biomass-Degrading Anaerobic Consortia Revealed by Metagenomics.</title>
        <authorList>
            <person name="Peng X."/>
        </authorList>
    </citation>
    <scope>NUCLEOTIDE SEQUENCE</scope>
    <source>
        <strain evidence="1">SIG311</strain>
    </source>
</reference>